<proteinExistence type="predicted"/>
<accession>A0A6J6M239</accession>
<name>A0A6J6M239_9ZZZZ</name>
<sequence length="76" mass="8652">MTQNQEQHVGHVVAFDFHAGLGEIRDEQGRVWPFHCVSLSDGSRSIDIGTHVKFIVRFHVQRDEAFDITPTIHSNP</sequence>
<organism evidence="1">
    <name type="scientific">freshwater metagenome</name>
    <dbReference type="NCBI Taxonomy" id="449393"/>
    <lineage>
        <taxon>unclassified sequences</taxon>
        <taxon>metagenomes</taxon>
        <taxon>ecological metagenomes</taxon>
    </lineage>
</organism>
<dbReference type="AlphaFoldDB" id="A0A6J6M239"/>
<dbReference type="EMBL" id="CAEZWE010000114">
    <property type="protein sequence ID" value="CAB4666934.1"/>
    <property type="molecule type" value="Genomic_DNA"/>
</dbReference>
<reference evidence="1" key="1">
    <citation type="submission" date="2020-05" db="EMBL/GenBank/DDBJ databases">
        <authorList>
            <person name="Chiriac C."/>
            <person name="Salcher M."/>
            <person name="Ghai R."/>
            <person name="Kavagutti S V."/>
        </authorList>
    </citation>
    <scope>NUCLEOTIDE SEQUENCE</scope>
</reference>
<protein>
    <submittedName>
        <fullName evidence="1">Unannotated protein</fullName>
    </submittedName>
</protein>
<gene>
    <name evidence="1" type="ORF">UFOPK2169_01754</name>
</gene>
<evidence type="ECO:0000313" key="1">
    <source>
        <dbReference type="EMBL" id="CAB4666934.1"/>
    </source>
</evidence>